<keyword evidence="4" id="KW-1185">Reference proteome</keyword>
<dbReference type="RefSeq" id="WP_188940247.1">
    <property type="nucleotide sequence ID" value="NZ_BMNA01000002.1"/>
</dbReference>
<dbReference type="Pfam" id="PF01814">
    <property type="entry name" value="Hemerythrin"/>
    <property type="match status" value="1"/>
</dbReference>
<dbReference type="Proteomes" id="UP000655208">
    <property type="component" value="Unassembled WGS sequence"/>
</dbReference>
<evidence type="ECO:0000259" key="2">
    <source>
        <dbReference type="Pfam" id="PF01814"/>
    </source>
</evidence>
<feature type="region of interest" description="Disordered" evidence="1">
    <location>
        <begin position="1"/>
        <end position="20"/>
    </location>
</feature>
<reference evidence="3" key="2">
    <citation type="submission" date="2020-09" db="EMBL/GenBank/DDBJ databases">
        <authorList>
            <person name="Sun Q."/>
            <person name="Zhou Y."/>
        </authorList>
    </citation>
    <scope>NUCLEOTIDE SEQUENCE</scope>
    <source>
        <strain evidence="3">CGMCC 4.7308</strain>
    </source>
</reference>
<accession>A0A917SP67</accession>
<feature type="domain" description="Hemerythrin-like" evidence="2">
    <location>
        <begin position="31"/>
        <end position="163"/>
    </location>
</feature>
<comment type="caution">
    <text evidence="3">The sequence shown here is derived from an EMBL/GenBank/DDBJ whole genome shotgun (WGS) entry which is preliminary data.</text>
</comment>
<organism evidence="3 4">
    <name type="scientific">Nakamurella endophytica</name>
    <dbReference type="NCBI Taxonomy" id="1748367"/>
    <lineage>
        <taxon>Bacteria</taxon>
        <taxon>Bacillati</taxon>
        <taxon>Actinomycetota</taxon>
        <taxon>Actinomycetes</taxon>
        <taxon>Nakamurellales</taxon>
        <taxon>Nakamurellaceae</taxon>
        <taxon>Nakamurella</taxon>
    </lineage>
</organism>
<dbReference type="EMBL" id="BMNA01000002">
    <property type="protein sequence ID" value="GGL90669.1"/>
    <property type="molecule type" value="Genomic_DNA"/>
</dbReference>
<reference evidence="3" key="1">
    <citation type="journal article" date="2014" name="Int. J. Syst. Evol. Microbiol.">
        <title>Complete genome sequence of Corynebacterium casei LMG S-19264T (=DSM 44701T), isolated from a smear-ripened cheese.</title>
        <authorList>
            <consortium name="US DOE Joint Genome Institute (JGI-PGF)"/>
            <person name="Walter F."/>
            <person name="Albersmeier A."/>
            <person name="Kalinowski J."/>
            <person name="Ruckert C."/>
        </authorList>
    </citation>
    <scope>NUCLEOTIDE SEQUENCE</scope>
    <source>
        <strain evidence="3">CGMCC 4.7308</strain>
    </source>
</reference>
<dbReference type="Gene3D" id="1.20.120.520">
    <property type="entry name" value="nmb1532 protein domain like"/>
    <property type="match status" value="1"/>
</dbReference>
<proteinExistence type="predicted"/>
<evidence type="ECO:0000256" key="1">
    <source>
        <dbReference type="SAM" id="MobiDB-lite"/>
    </source>
</evidence>
<gene>
    <name evidence="3" type="ORF">GCM10011594_07870</name>
</gene>
<evidence type="ECO:0000313" key="3">
    <source>
        <dbReference type="EMBL" id="GGL90669.1"/>
    </source>
</evidence>
<evidence type="ECO:0000313" key="4">
    <source>
        <dbReference type="Proteomes" id="UP000655208"/>
    </source>
</evidence>
<dbReference type="InterPro" id="IPR012312">
    <property type="entry name" value="Hemerythrin-like"/>
</dbReference>
<dbReference type="AlphaFoldDB" id="A0A917SP67"/>
<protein>
    <recommendedName>
        <fullName evidence="2">Hemerythrin-like domain-containing protein</fullName>
    </recommendedName>
</protein>
<sequence length="240" mass="26375">MTTTPTPRLPFPVTPRRPGEPEADLMGFTLIHRALRSGTRLLAVAVTSVADGAPCDDARRAAIGTFADHVLTELHQHHTKEDDVLWPVIAVSAGPHVDLDPLTDDHAELHQLLEQATSALAGFRAAPAADLRTAAAALGRILTTVADELDEHIEDEEATVFPVIRTYVSHADFAHCERKFRKDAKLGHLIFTLPWVVEQCTEQELAALRSDVPLPLRLLLRAVQPSWRRRRDLVAGTAGR</sequence>
<name>A0A917SP67_9ACTN</name>
<dbReference type="CDD" id="cd12108">
    <property type="entry name" value="Hr-like"/>
    <property type="match status" value="1"/>
</dbReference>